<protein>
    <submittedName>
        <fullName evidence="1">Uncharacterized protein</fullName>
    </submittedName>
</protein>
<dbReference type="GO" id="GO:0003676">
    <property type="term" value="F:nucleic acid binding"/>
    <property type="evidence" value="ECO:0007669"/>
    <property type="project" value="InterPro"/>
</dbReference>
<name>A0A8X6N370_NEPPI</name>
<sequence>MSNTDEPDGCRYFWHNLRKTQEVVSKSYNGEATVMIFDAFAAYEKMPVIFIDYIINSSKYVDMFGENFLLQDILITSSDFIFLTG</sequence>
<dbReference type="Proteomes" id="UP000887013">
    <property type="component" value="Unassembled WGS sequence"/>
</dbReference>
<reference evidence="1" key="1">
    <citation type="submission" date="2020-08" db="EMBL/GenBank/DDBJ databases">
        <title>Multicomponent nature underlies the extraordinary mechanical properties of spider dragline silk.</title>
        <authorList>
            <person name="Kono N."/>
            <person name="Nakamura H."/>
            <person name="Mori M."/>
            <person name="Yoshida Y."/>
            <person name="Ohtoshi R."/>
            <person name="Malay A.D."/>
            <person name="Moran D.A.P."/>
            <person name="Tomita M."/>
            <person name="Numata K."/>
            <person name="Arakawa K."/>
        </authorList>
    </citation>
    <scope>NUCLEOTIDE SEQUENCE</scope>
</reference>
<accession>A0A8X6N370</accession>
<dbReference type="AlphaFoldDB" id="A0A8X6N370"/>
<dbReference type="Gene3D" id="3.30.420.10">
    <property type="entry name" value="Ribonuclease H-like superfamily/Ribonuclease H"/>
    <property type="match status" value="1"/>
</dbReference>
<keyword evidence="2" id="KW-1185">Reference proteome</keyword>
<comment type="caution">
    <text evidence="1">The sequence shown here is derived from an EMBL/GenBank/DDBJ whole genome shotgun (WGS) entry which is preliminary data.</text>
</comment>
<dbReference type="OrthoDB" id="4843387at2759"/>
<dbReference type="EMBL" id="BMAW01099758">
    <property type="protein sequence ID" value="GFS91595.1"/>
    <property type="molecule type" value="Genomic_DNA"/>
</dbReference>
<dbReference type="InterPro" id="IPR036397">
    <property type="entry name" value="RNaseH_sf"/>
</dbReference>
<evidence type="ECO:0000313" key="2">
    <source>
        <dbReference type="Proteomes" id="UP000887013"/>
    </source>
</evidence>
<organism evidence="1 2">
    <name type="scientific">Nephila pilipes</name>
    <name type="common">Giant wood spider</name>
    <name type="synonym">Nephila maculata</name>
    <dbReference type="NCBI Taxonomy" id="299642"/>
    <lineage>
        <taxon>Eukaryota</taxon>
        <taxon>Metazoa</taxon>
        <taxon>Ecdysozoa</taxon>
        <taxon>Arthropoda</taxon>
        <taxon>Chelicerata</taxon>
        <taxon>Arachnida</taxon>
        <taxon>Araneae</taxon>
        <taxon>Araneomorphae</taxon>
        <taxon>Entelegynae</taxon>
        <taxon>Araneoidea</taxon>
        <taxon>Nephilidae</taxon>
        <taxon>Nephila</taxon>
    </lineage>
</organism>
<gene>
    <name evidence="1" type="ORF">NPIL_142211</name>
</gene>
<evidence type="ECO:0000313" key="1">
    <source>
        <dbReference type="EMBL" id="GFS91595.1"/>
    </source>
</evidence>
<proteinExistence type="predicted"/>